<feature type="domain" description="Methyltransferase type 11" evidence="2">
    <location>
        <begin position="40"/>
        <end position="131"/>
    </location>
</feature>
<dbReference type="EMBL" id="JAGVRK010000001">
    <property type="protein sequence ID" value="MBS2969266.1"/>
    <property type="molecule type" value="Genomic_DNA"/>
</dbReference>
<dbReference type="Pfam" id="PF08241">
    <property type="entry name" value="Methyltransf_11"/>
    <property type="match status" value="1"/>
</dbReference>
<protein>
    <submittedName>
        <fullName evidence="3">Class I SAM-dependent methyltransferase</fullName>
    </submittedName>
</protein>
<keyword evidence="3" id="KW-0489">Methyltransferase</keyword>
<dbReference type="GO" id="GO:0032259">
    <property type="term" value="P:methylation"/>
    <property type="evidence" value="ECO:0007669"/>
    <property type="project" value="UniProtKB-KW"/>
</dbReference>
<dbReference type="SUPFAM" id="SSF53335">
    <property type="entry name" value="S-adenosyl-L-methionine-dependent methyltransferases"/>
    <property type="match status" value="1"/>
</dbReference>
<accession>A0ABS5LEX1</accession>
<keyword evidence="4" id="KW-1185">Reference proteome</keyword>
<dbReference type="Gene3D" id="3.40.50.150">
    <property type="entry name" value="Vaccinia Virus protein VP39"/>
    <property type="match status" value="1"/>
</dbReference>
<dbReference type="PANTHER" id="PTHR44068">
    <property type="entry name" value="ZGC:194242"/>
    <property type="match status" value="1"/>
</dbReference>
<sequence>MPDYLNMISSLGIAGAHPGGLQLTKQFLTEINLPFPCRILDAGCGTGQTLSYLAGLGYEAAGMDADQRMVRKAKNRLSDDSVSIVHGSLELMPFESGTFDAVFCESVLSFTNLKSSLNECHRILTDGGVLAAVEVTLEQPADPVSFKEITGFYGFQALQTEDEWIKQFEISGFKNIRSMTGKDFSFDEEDPDHDVDMDDKIEPATFEVLSRHQEMLQKYVHCLGYRVFLANK</sequence>
<evidence type="ECO:0000313" key="4">
    <source>
        <dbReference type="Proteomes" id="UP000682403"/>
    </source>
</evidence>
<dbReference type="GO" id="GO:0008168">
    <property type="term" value="F:methyltransferase activity"/>
    <property type="evidence" value="ECO:0007669"/>
    <property type="project" value="UniProtKB-KW"/>
</dbReference>
<evidence type="ECO:0000313" key="3">
    <source>
        <dbReference type="EMBL" id="MBS2969266.1"/>
    </source>
</evidence>
<keyword evidence="1" id="KW-0808">Transferase</keyword>
<evidence type="ECO:0000259" key="2">
    <source>
        <dbReference type="Pfam" id="PF08241"/>
    </source>
</evidence>
<name>A0ABS5LEX1_9BACI</name>
<dbReference type="InterPro" id="IPR029063">
    <property type="entry name" value="SAM-dependent_MTases_sf"/>
</dbReference>
<organism evidence="3 4">
    <name type="scientific">Metabacillus flavus</name>
    <dbReference type="NCBI Taxonomy" id="2823519"/>
    <lineage>
        <taxon>Bacteria</taxon>
        <taxon>Bacillati</taxon>
        <taxon>Bacillota</taxon>
        <taxon>Bacilli</taxon>
        <taxon>Bacillales</taxon>
        <taxon>Bacillaceae</taxon>
        <taxon>Metabacillus</taxon>
    </lineage>
</organism>
<dbReference type="CDD" id="cd02440">
    <property type="entry name" value="AdoMet_MTases"/>
    <property type="match status" value="1"/>
</dbReference>
<gene>
    <name evidence="3" type="ORF">J9317_10870</name>
</gene>
<dbReference type="InterPro" id="IPR013216">
    <property type="entry name" value="Methyltransf_11"/>
</dbReference>
<dbReference type="Proteomes" id="UP000682403">
    <property type="component" value="Unassembled WGS sequence"/>
</dbReference>
<dbReference type="RefSeq" id="WP_211558499.1">
    <property type="nucleotide sequence ID" value="NZ_JAGVRK010000001.1"/>
</dbReference>
<dbReference type="PANTHER" id="PTHR44068:SF11">
    <property type="entry name" value="GERANYL DIPHOSPHATE 2-C-METHYLTRANSFERASE"/>
    <property type="match status" value="1"/>
</dbReference>
<comment type="caution">
    <text evidence="3">The sequence shown here is derived from an EMBL/GenBank/DDBJ whole genome shotgun (WGS) entry which is preliminary data.</text>
</comment>
<reference evidence="3 4" key="1">
    <citation type="submission" date="2021-04" db="EMBL/GenBank/DDBJ databases">
        <title>Metabacillus sp. strain KIGAM252 whole genome sequence.</title>
        <authorList>
            <person name="Seo M.-J."/>
            <person name="Cho E.-S."/>
            <person name="Hwang C.Y."/>
            <person name="Yoon D.J."/>
        </authorList>
    </citation>
    <scope>NUCLEOTIDE SEQUENCE [LARGE SCALE GENOMIC DNA]</scope>
    <source>
        <strain evidence="3 4">KIGAM252</strain>
    </source>
</reference>
<proteinExistence type="predicted"/>
<dbReference type="InterPro" id="IPR050447">
    <property type="entry name" value="Erg6_SMT_methyltransf"/>
</dbReference>
<evidence type="ECO:0000256" key="1">
    <source>
        <dbReference type="ARBA" id="ARBA00022679"/>
    </source>
</evidence>